<feature type="region of interest" description="Disordered" evidence="2">
    <location>
        <begin position="1"/>
        <end position="35"/>
    </location>
</feature>
<feature type="non-terminal residue" evidence="3">
    <location>
        <position position="1"/>
    </location>
</feature>
<keyword evidence="1" id="KW-0175">Coiled coil</keyword>
<feature type="compositionally biased region" description="Basic and acidic residues" evidence="2">
    <location>
        <begin position="8"/>
        <end position="29"/>
    </location>
</feature>
<reference evidence="3 4" key="1">
    <citation type="journal article" date="2019" name="Sci. Data">
        <title>Hybrid genome assembly and annotation of Danionella translucida.</title>
        <authorList>
            <person name="Kadobianskyi M."/>
            <person name="Schulze L."/>
            <person name="Schuelke M."/>
            <person name="Judkewitz B."/>
        </authorList>
    </citation>
    <scope>NUCLEOTIDE SEQUENCE [LARGE SCALE GENOMIC DNA]</scope>
    <source>
        <strain evidence="3 4">Bolton</strain>
    </source>
</reference>
<sequence length="308" mass="35344">GNLDADTADYKREQAESEKVRSALQKQHDISSSTTAQLETEVERLRQIFNEKSQTIEHLKAKLKEKHSACRNLSDDLVEKTKHHHQRLHSEKESLDQMSVRSEEVLHQIKRLELKTKRSLSKAVVFKHGTATKVMGNIERDVTSCEKRKSQHAQIHSDLLTQRQSVMRLSEASLQKPLKDNVKLAQEYQDLQKALMMAKQEVVCAVNKRNQAEACILDHKQLSLLQERMHKALVKYFKQRSVYSQAELARFQTLSNQNNQKMKALQEELSSAIQRLSAFLLSLTDDSTSVSLIPQQAEPHGKSRKMIS</sequence>
<evidence type="ECO:0000313" key="3">
    <source>
        <dbReference type="EMBL" id="TRY90213.1"/>
    </source>
</evidence>
<feature type="coiled-coil region" evidence="1">
    <location>
        <begin position="42"/>
        <end position="115"/>
    </location>
</feature>
<protein>
    <submittedName>
        <fullName evidence="3">Uncharacterized protein</fullName>
    </submittedName>
</protein>
<feature type="coiled-coil region" evidence="1">
    <location>
        <begin position="248"/>
        <end position="275"/>
    </location>
</feature>
<dbReference type="AlphaFoldDB" id="A0A553QJV8"/>
<dbReference type="EMBL" id="SRMA01025870">
    <property type="protein sequence ID" value="TRY90213.1"/>
    <property type="molecule type" value="Genomic_DNA"/>
</dbReference>
<gene>
    <name evidence="3" type="ORF">DNTS_005821</name>
</gene>
<dbReference type="Proteomes" id="UP000316079">
    <property type="component" value="Unassembled WGS sequence"/>
</dbReference>
<dbReference type="PANTHER" id="PTHR35088:SF1">
    <property type="entry name" value="COILED-COIL DOMAIN-CONTAINING PROTEIN 178"/>
    <property type="match status" value="1"/>
</dbReference>
<accession>A0A553QJV8</accession>
<dbReference type="PANTHER" id="PTHR35088">
    <property type="entry name" value="COILED-COIL DOMAIN-CONTAINING PROTEIN 178"/>
    <property type="match status" value="1"/>
</dbReference>
<evidence type="ECO:0000256" key="2">
    <source>
        <dbReference type="SAM" id="MobiDB-lite"/>
    </source>
</evidence>
<keyword evidence="4" id="KW-1185">Reference proteome</keyword>
<dbReference type="OrthoDB" id="10010556at2759"/>
<name>A0A553QJV8_9TELE</name>
<comment type="caution">
    <text evidence="3">The sequence shown here is derived from an EMBL/GenBank/DDBJ whole genome shotgun (WGS) entry which is preliminary data.</text>
</comment>
<dbReference type="InterPro" id="IPR038826">
    <property type="entry name" value="CCDC178"/>
</dbReference>
<evidence type="ECO:0000256" key="1">
    <source>
        <dbReference type="SAM" id="Coils"/>
    </source>
</evidence>
<proteinExistence type="predicted"/>
<organism evidence="3 4">
    <name type="scientific">Danionella cerebrum</name>
    <dbReference type="NCBI Taxonomy" id="2873325"/>
    <lineage>
        <taxon>Eukaryota</taxon>
        <taxon>Metazoa</taxon>
        <taxon>Chordata</taxon>
        <taxon>Craniata</taxon>
        <taxon>Vertebrata</taxon>
        <taxon>Euteleostomi</taxon>
        <taxon>Actinopterygii</taxon>
        <taxon>Neopterygii</taxon>
        <taxon>Teleostei</taxon>
        <taxon>Ostariophysi</taxon>
        <taxon>Cypriniformes</taxon>
        <taxon>Danionidae</taxon>
        <taxon>Danioninae</taxon>
        <taxon>Danionella</taxon>
    </lineage>
</organism>
<evidence type="ECO:0000313" key="4">
    <source>
        <dbReference type="Proteomes" id="UP000316079"/>
    </source>
</evidence>